<dbReference type="Pfam" id="PF02541">
    <property type="entry name" value="Ppx-GppA"/>
    <property type="match status" value="1"/>
</dbReference>
<dbReference type="InterPro" id="IPR003695">
    <property type="entry name" value="Ppx_GppA_N"/>
</dbReference>
<evidence type="ECO:0000259" key="3">
    <source>
        <dbReference type="Pfam" id="PF21447"/>
    </source>
</evidence>
<gene>
    <name evidence="4" type="ORF">Q4T40_17405</name>
</gene>
<evidence type="ECO:0000259" key="2">
    <source>
        <dbReference type="Pfam" id="PF02541"/>
    </source>
</evidence>
<dbReference type="RefSeq" id="WP_413781478.1">
    <property type="nucleotide sequence ID" value="NZ_JAUOZS010000001.1"/>
</dbReference>
<dbReference type="Proteomes" id="UP001254848">
    <property type="component" value="Unassembled WGS sequence"/>
</dbReference>
<dbReference type="PANTHER" id="PTHR30005">
    <property type="entry name" value="EXOPOLYPHOSPHATASE"/>
    <property type="match status" value="1"/>
</dbReference>
<proteinExistence type="inferred from homology"/>
<reference evidence="4 5" key="1">
    <citation type="submission" date="2023-07" db="EMBL/GenBank/DDBJ databases">
        <title>The novel representative of Negativicutes class, Anaeroselena agilis gen. nov. sp. nov.</title>
        <authorList>
            <person name="Prokofeva M.I."/>
            <person name="Elcheninov A.G."/>
            <person name="Klyukina A."/>
            <person name="Kublanov I.V."/>
            <person name="Frolov E.N."/>
            <person name="Podosokorskaya O.A."/>
        </authorList>
    </citation>
    <scope>NUCLEOTIDE SEQUENCE [LARGE SCALE GENOMIC DNA]</scope>
    <source>
        <strain evidence="4 5">4137-cl</strain>
    </source>
</reference>
<evidence type="ECO:0000313" key="5">
    <source>
        <dbReference type="Proteomes" id="UP001254848"/>
    </source>
</evidence>
<dbReference type="EMBL" id="JAUOZS010000001">
    <property type="protein sequence ID" value="MDT8903016.1"/>
    <property type="molecule type" value="Genomic_DNA"/>
</dbReference>
<dbReference type="CDD" id="cd24006">
    <property type="entry name" value="ASKHA_NBD_PPX_GppA"/>
    <property type="match status" value="1"/>
</dbReference>
<keyword evidence="5" id="KW-1185">Reference proteome</keyword>
<sequence>MSNFFGVMHVGSEQVSLQIVEYTSLADMRIVERASSQVTLGEETFKTGRVSFATVRGLCELLKGYRRILQEYGVKDYRLLATTAIREADNQQYIIDQIRLKTGLTLEVVDMLQEMYHKYIALFRAIEAEGLTAEQEGILFVDISSGGLSFTLYKAGVLQYQQNIHIGALRIKESFEKYQRDSAHFYQALTEYIYSTIDLVEIELNQHKIKYLVLSGVETGLLLKMLGRDEAAKLSYVGADEFLALYDRVKQLNLPQLMQAFDLSESRAEMVLPTIVLYKQIVNLSNVAQIVVSGAQFGDGITISHIADKAGDKWLEVVERQVVSFAHTLGRKYMHDARHAASVENTSLLLFDRMVRHHGLGKRERLLLKIAAILHDIGKYVSLRRHYFYSYRLIISSDIIGFSEEERALIANIAYYHSKGTPSLSDANFAALAPEQRITLAKLAAIIRMADAVDRSHMQKATVHDISLCGEEVSITVSAEQDISLEEWTFIDKAEFFENVFGIRPILVRKGGERGVR</sequence>
<accession>A0ABU3P1V7</accession>
<dbReference type="Gene3D" id="3.30.420.40">
    <property type="match status" value="1"/>
</dbReference>
<dbReference type="Gene3D" id="3.30.420.150">
    <property type="entry name" value="Exopolyphosphatase. Domain 2"/>
    <property type="match status" value="1"/>
</dbReference>
<dbReference type="Gene3D" id="1.10.3210.10">
    <property type="entry name" value="Hypothetical protein af1432"/>
    <property type="match status" value="1"/>
</dbReference>
<name>A0ABU3P1V7_9FIRM</name>
<dbReference type="Pfam" id="PF21447">
    <property type="entry name" value="Ppx-GppA_III"/>
    <property type="match status" value="1"/>
</dbReference>
<dbReference type="SUPFAM" id="SSF53067">
    <property type="entry name" value="Actin-like ATPase domain"/>
    <property type="match status" value="2"/>
</dbReference>
<dbReference type="InterPro" id="IPR048950">
    <property type="entry name" value="Ppx_GppA_C"/>
</dbReference>
<organism evidence="4 5">
    <name type="scientific">Anaeroselena agilis</name>
    <dbReference type="NCBI Taxonomy" id="3063788"/>
    <lineage>
        <taxon>Bacteria</taxon>
        <taxon>Bacillati</taxon>
        <taxon>Bacillota</taxon>
        <taxon>Negativicutes</taxon>
        <taxon>Acetonemataceae</taxon>
        <taxon>Anaeroselena</taxon>
    </lineage>
</organism>
<dbReference type="InterPro" id="IPR043129">
    <property type="entry name" value="ATPase_NBD"/>
</dbReference>
<dbReference type="CDD" id="cd00077">
    <property type="entry name" value="HDc"/>
    <property type="match status" value="1"/>
</dbReference>
<evidence type="ECO:0000256" key="1">
    <source>
        <dbReference type="ARBA" id="ARBA00007125"/>
    </source>
</evidence>
<evidence type="ECO:0000313" key="4">
    <source>
        <dbReference type="EMBL" id="MDT8903016.1"/>
    </source>
</evidence>
<feature type="domain" description="Ppx/GppA phosphatase N-terminal" evidence="2">
    <location>
        <begin position="20"/>
        <end position="300"/>
    </location>
</feature>
<dbReference type="PANTHER" id="PTHR30005:SF0">
    <property type="entry name" value="RETROGRADE REGULATION PROTEIN 2"/>
    <property type="match status" value="1"/>
</dbReference>
<comment type="caution">
    <text evidence="4">The sequence shown here is derived from an EMBL/GenBank/DDBJ whole genome shotgun (WGS) entry which is preliminary data.</text>
</comment>
<protein>
    <submittedName>
        <fullName evidence="4">HD domain-containing protein</fullName>
    </submittedName>
</protein>
<feature type="domain" description="Ppx/GppA phosphatase C-terminal" evidence="3">
    <location>
        <begin position="327"/>
        <end position="483"/>
    </location>
</feature>
<comment type="similarity">
    <text evidence="1">Belongs to the GppA/Ppx family.</text>
</comment>
<dbReference type="InterPro" id="IPR003607">
    <property type="entry name" value="HD/PDEase_dom"/>
</dbReference>
<dbReference type="InterPro" id="IPR050273">
    <property type="entry name" value="GppA/Ppx_hydrolase"/>
</dbReference>
<dbReference type="SUPFAM" id="SSF109604">
    <property type="entry name" value="HD-domain/PDEase-like"/>
    <property type="match status" value="1"/>
</dbReference>